<feature type="region of interest" description="Disordered" evidence="4">
    <location>
        <begin position="277"/>
        <end position="300"/>
    </location>
</feature>
<sequence>MLRRVNAWWAVFAMLAATTVMVVGQAAPAGAFGTVAGMLDQHSEHERITRAALACPSGTTSKNGECFEPRSMDILAGHFGAFGAVGSPDVFDMFTAAAHCDDADYFDTPGYHQKREQATAALQACVDWMRSNMEDGVEAAGKLVGAGGVDVIGSQVDLNSDCFLGETTGGEAKCVALGSFGAALHTAQDFYSHSNWTDQTVGTPSVTNPPGLNLPAPSRLLDLTQPKKIELRPEEKNFTTGSFYKKNLVFGDCYATSTEVTHGCLNKDRAIIDPVTGAVSRPTDDDTGKPGKYTPRGEVGGNEQRAVAGAIAETKRQWEYFKQQLKHEYGDATGQQMILALTQDIVKIDLVFVIDTTGSMSPYINGVVGVANDVVDVLTGRGPNAHITDYRIGLVDFKDVDSSGCESSYDAVTDLDLTTSRQAIVDALKSLPGKVSGGCDFPEDQLSGVQRAVNFPWRAGVQKVVLLMTDAPGHDPEPHSGLTTPKVVQAALDADPVLVFPMLVGGNATTTSFVTALATGTGGKTISTTSGVGPALLAALQNIVAMPSADDSSAPTVVTDMPAGPSAAGGFFDAGHQNITGTVTAKDPSKVTAIDCVDSGGKVALGPIKGAGTGTASRSVTVTGDGVHQVSCWATDGAPAPHSGAGAGSSPIGIVLIDAGPPTLTCKATPSVLEPADGRLVPVTVAVTVDDAGSGPAGATLTAVTNSRADDGHDDVQGFAVGTEGTSGQLRADAAGGAGRRYTLTYTGRDAAGNTATCAATVIVAGTDEHPTPGASATPTTPGAGGTGGATPGGGGPLAVTGGRPVLIAGAGLGLILLGAAIVIGSAVIRRRRTATTEEDA</sequence>
<keyword evidence="5" id="KW-0472">Membrane</keyword>
<keyword evidence="5" id="KW-0812">Transmembrane</keyword>
<proteinExistence type="predicted"/>
<dbReference type="InterPro" id="IPR056861">
    <property type="entry name" value="HMCN1-like_VWA"/>
</dbReference>
<feature type="signal peptide" evidence="6">
    <location>
        <begin position="1"/>
        <end position="22"/>
    </location>
</feature>
<evidence type="ECO:0000256" key="5">
    <source>
        <dbReference type="SAM" id="Phobius"/>
    </source>
</evidence>
<dbReference type="CDD" id="cd00198">
    <property type="entry name" value="vWFA"/>
    <property type="match status" value="1"/>
</dbReference>
<evidence type="ECO:0000313" key="9">
    <source>
        <dbReference type="Proteomes" id="UP001501444"/>
    </source>
</evidence>
<dbReference type="SMART" id="SM00327">
    <property type="entry name" value="VWA"/>
    <property type="match status" value="1"/>
</dbReference>
<keyword evidence="2" id="KW-0964">Secreted</keyword>
<dbReference type="InterPro" id="IPR002035">
    <property type="entry name" value="VWF_A"/>
</dbReference>
<gene>
    <name evidence="8" type="ORF">GCM10010170_079790</name>
</gene>
<dbReference type="PROSITE" id="PS50234">
    <property type="entry name" value="VWFA"/>
    <property type="match status" value="1"/>
</dbReference>
<feature type="compositionally biased region" description="Gly residues" evidence="4">
    <location>
        <begin position="783"/>
        <end position="797"/>
    </location>
</feature>
<dbReference type="PANTHER" id="PTHR47763">
    <property type="entry name" value="ALPHA-PROTEIN KINASE VWKA"/>
    <property type="match status" value="1"/>
</dbReference>
<dbReference type="Gene3D" id="3.40.50.410">
    <property type="entry name" value="von Willebrand factor, type A domain"/>
    <property type="match status" value="1"/>
</dbReference>
<keyword evidence="3 6" id="KW-0732">Signal</keyword>
<name>A0ABN3HCL2_9ACTN</name>
<feature type="compositionally biased region" description="Low complexity" evidence="4">
    <location>
        <begin position="772"/>
        <end position="782"/>
    </location>
</feature>
<dbReference type="RefSeq" id="WP_344617835.1">
    <property type="nucleotide sequence ID" value="NZ_BAAARV010000079.1"/>
</dbReference>
<feature type="domain" description="VWFA" evidence="7">
    <location>
        <begin position="349"/>
        <end position="544"/>
    </location>
</feature>
<evidence type="ECO:0000256" key="3">
    <source>
        <dbReference type="ARBA" id="ARBA00022729"/>
    </source>
</evidence>
<feature type="region of interest" description="Disordered" evidence="4">
    <location>
        <begin position="769"/>
        <end position="797"/>
    </location>
</feature>
<evidence type="ECO:0000256" key="6">
    <source>
        <dbReference type="SAM" id="SignalP"/>
    </source>
</evidence>
<organism evidence="8 9">
    <name type="scientific">Dactylosporangium salmoneum</name>
    <dbReference type="NCBI Taxonomy" id="53361"/>
    <lineage>
        <taxon>Bacteria</taxon>
        <taxon>Bacillati</taxon>
        <taxon>Actinomycetota</taxon>
        <taxon>Actinomycetes</taxon>
        <taxon>Micromonosporales</taxon>
        <taxon>Micromonosporaceae</taxon>
        <taxon>Dactylosporangium</taxon>
    </lineage>
</organism>
<evidence type="ECO:0000313" key="8">
    <source>
        <dbReference type="EMBL" id="GAA2375954.1"/>
    </source>
</evidence>
<protein>
    <recommendedName>
        <fullName evidence="7">VWFA domain-containing protein</fullName>
    </recommendedName>
</protein>
<dbReference type="InterPro" id="IPR036465">
    <property type="entry name" value="vWFA_dom_sf"/>
</dbReference>
<dbReference type="EMBL" id="BAAARV010000079">
    <property type="protein sequence ID" value="GAA2375954.1"/>
    <property type="molecule type" value="Genomic_DNA"/>
</dbReference>
<evidence type="ECO:0000256" key="1">
    <source>
        <dbReference type="ARBA" id="ARBA00004613"/>
    </source>
</evidence>
<feature type="chain" id="PRO_5047201294" description="VWFA domain-containing protein" evidence="6">
    <location>
        <begin position="23"/>
        <end position="841"/>
    </location>
</feature>
<feature type="transmembrane region" description="Helical" evidence="5">
    <location>
        <begin position="806"/>
        <end position="829"/>
    </location>
</feature>
<dbReference type="Proteomes" id="UP001501444">
    <property type="component" value="Unassembled WGS sequence"/>
</dbReference>
<evidence type="ECO:0000256" key="2">
    <source>
        <dbReference type="ARBA" id="ARBA00022525"/>
    </source>
</evidence>
<comment type="subcellular location">
    <subcellularLocation>
        <location evidence="1">Secreted</location>
    </subcellularLocation>
</comment>
<accession>A0ABN3HCL2</accession>
<dbReference type="InterPro" id="IPR052969">
    <property type="entry name" value="Thr-specific_kinase-like"/>
</dbReference>
<evidence type="ECO:0000259" key="7">
    <source>
        <dbReference type="PROSITE" id="PS50234"/>
    </source>
</evidence>
<reference evidence="8 9" key="1">
    <citation type="journal article" date="2019" name="Int. J. Syst. Evol. Microbiol.">
        <title>The Global Catalogue of Microorganisms (GCM) 10K type strain sequencing project: providing services to taxonomists for standard genome sequencing and annotation.</title>
        <authorList>
            <consortium name="The Broad Institute Genomics Platform"/>
            <consortium name="The Broad Institute Genome Sequencing Center for Infectious Disease"/>
            <person name="Wu L."/>
            <person name="Ma J."/>
        </authorList>
    </citation>
    <scope>NUCLEOTIDE SEQUENCE [LARGE SCALE GENOMIC DNA]</scope>
    <source>
        <strain evidence="8 9">JCM 3272</strain>
    </source>
</reference>
<comment type="caution">
    <text evidence="8">The sequence shown here is derived from an EMBL/GenBank/DDBJ whole genome shotgun (WGS) entry which is preliminary data.</text>
</comment>
<dbReference type="Pfam" id="PF25106">
    <property type="entry name" value="VWA_4"/>
    <property type="match status" value="1"/>
</dbReference>
<keyword evidence="5" id="KW-1133">Transmembrane helix</keyword>
<dbReference type="SUPFAM" id="SSF53300">
    <property type="entry name" value="vWA-like"/>
    <property type="match status" value="1"/>
</dbReference>
<keyword evidence="9" id="KW-1185">Reference proteome</keyword>
<evidence type="ECO:0000256" key="4">
    <source>
        <dbReference type="SAM" id="MobiDB-lite"/>
    </source>
</evidence>